<dbReference type="InterPro" id="IPR005479">
    <property type="entry name" value="CPAse_ATP-bd"/>
</dbReference>
<dbReference type="SMART" id="SM01209">
    <property type="entry name" value="GARS_A"/>
    <property type="match status" value="1"/>
</dbReference>
<dbReference type="InterPro" id="IPR052032">
    <property type="entry name" value="ATP-dep_AA_Ligase"/>
</dbReference>
<reference evidence="6 7" key="1">
    <citation type="journal article" date="2018" name="Mol. Plant Microbe Interact.">
        <title>Taxonomically Different Co-Microsymbionts of a Relict Legume, Oxytropis popoviana, Have Complementary Sets of Symbiotic Genes and Together Increase the Efficiency of Plant Nodulation.</title>
        <authorList>
            <person name="Safronova V."/>
            <person name="Belimov A."/>
            <person name="Sazanova A."/>
            <person name="Chirak E."/>
            <person name="Verkhozina A."/>
            <person name="Kuznetsova I."/>
            <person name="Andronov E."/>
            <person name="Puhalsky J."/>
            <person name="Tikhonovich I."/>
        </authorList>
    </citation>
    <scope>NUCLEOTIDE SEQUENCE [LARGE SCALE GENOMIC DNA]</scope>
    <source>
        <strain evidence="6 7">Opo-235</strain>
    </source>
</reference>
<evidence type="ECO:0000256" key="1">
    <source>
        <dbReference type="ARBA" id="ARBA00022598"/>
    </source>
</evidence>
<dbReference type="PANTHER" id="PTHR43585">
    <property type="entry name" value="FUMIPYRROLE BIOSYNTHESIS PROTEIN C"/>
    <property type="match status" value="1"/>
</dbReference>
<gene>
    <name evidence="6" type="ORF">DNR46_28080</name>
</gene>
<dbReference type="EMBL" id="QKOD01000010">
    <property type="protein sequence ID" value="RNJ42617.1"/>
    <property type="molecule type" value="Genomic_DNA"/>
</dbReference>
<dbReference type="InterPro" id="IPR040570">
    <property type="entry name" value="LAL_C2"/>
</dbReference>
<organism evidence="6 7">
    <name type="scientific">Mesorhizobium japonicum</name>
    <dbReference type="NCBI Taxonomy" id="2066070"/>
    <lineage>
        <taxon>Bacteria</taxon>
        <taxon>Pseudomonadati</taxon>
        <taxon>Pseudomonadota</taxon>
        <taxon>Alphaproteobacteria</taxon>
        <taxon>Hyphomicrobiales</taxon>
        <taxon>Phyllobacteriaceae</taxon>
        <taxon>Mesorhizobium</taxon>
    </lineage>
</organism>
<accession>A0A3M9X3L8</accession>
<feature type="domain" description="ATP-grasp" evidence="5">
    <location>
        <begin position="119"/>
        <end position="311"/>
    </location>
</feature>
<dbReference type="Gene3D" id="3.30.470.20">
    <property type="entry name" value="ATP-grasp fold, B domain"/>
    <property type="match status" value="1"/>
</dbReference>
<dbReference type="PROSITE" id="PS50975">
    <property type="entry name" value="ATP_GRASP"/>
    <property type="match status" value="1"/>
</dbReference>
<dbReference type="InterPro" id="IPR011761">
    <property type="entry name" value="ATP-grasp"/>
</dbReference>
<dbReference type="PROSITE" id="PS00867">
    <property type="entry name" value="CPSASE_2"/>
    <property type="match status" value="1"/>
</dbReference>
<dbReference type="GO" id="GO:0016874">
    <property type="term" value="F:ligase activity"/>
    <property type="evidence" value="ECO:0007669"/>
    <property type="project" value="UniProtKB-KW"/>
</dbReference>
<keyword evidence="2 4" id="KW-0547">Nucleotide-binding</keyword>
<dbReference type="RefSeq" id="WP_123169625.1">
    <property type="nucleotide sequence ID" value="NZ_QKOD01000010.1"/>
</dbReference>
<dbReference type="Pfam" id="PF18603">
    <property type="entry name" value="LAL_C2"/>
    <property type="match status" value="1"/>
</dbReference>
<evidence type="ECO:0000256" key="3">
    <source>
        <dbReference type="ARBA" id="ARBA00022840"/>
    </source>
</evidence>
<evidence type="ECO:0000256" key="2">
    <source>
        <dbReference type="ARBA" id="ARBA00022741"/>
    </source>
</evidence>
<dbReference type="AlphaFoldDB" id="A0A3M9X3L8"/>
<dbReference type="GO" id="GO:0005524">
    <property type="term" value="F:ATP binding"/>
    <property type="evidence" value="ECO:0007669"/>
    <property type="project" value="UniProtKB-UniRule"/>
</dbReference>
<dbReference type="Gene3D" id="3.30.1490.20">
    <property type="entry name" value="ATP-grasp fold, A domain"/>
    <property type="match status" value="1"/>
</dbReference>
<comment type="caution">
    <text evidence="6">The sequence shown here is derived from an EMBL/GenBank/DDBJ whole genome shotgun (WGS) entry which is preliminary data.</text>
</comment>
<evidence type="ECO:0000313" key="7">
    <source>
        <dbReference type="Proteomes" id="UP000275436"/>
    </source>
</evidence>
<proteinExistence type="predicted"/>
<dbReference type="GO" id="GO:0046872">
    <property type="term" value="F:metal ion binding"/>
    <property type="evidence" value="ECO:0007669"/>
    <property type="project" value="InterPro"/>
</dbReference>
<sequence>MAKRALILLEGHPRGNGLLYVQAAQRLGLHPITLSTDPARYDYLAAEKLEAIRVDTDNLGALIRECSRLGATYDIAGITGFSGDDESVYATVSKLCRHFNLPGPDPVSIERCCDKFVQRQLLAEGGVPMPAYRLAANATDVESSAAEIGLPVILKPALGSGSIGVRLCRNVDELAEHTSYLLGGKHIWRSSPRILVEEFAQGPYYSADIMGNEVVGIYAGDFGPPPHFVFREFTLPAPLTDDEHERIADVSLSCLRALGLGWGPSCIEFRWTKLGPVVIEVNPRLGGAPGPQLVQLACGIDLITEHIKLAIGEEWDLRRKHSHIAAARFLVPDRNGILDWIDGDSRATAVPGVAEVKFYIRPKTPIVRKGDYRDWIGHVIATSPCHAQTEAILQRAVDSIDWSITPLAEQGG</sequence>
<dbReference type="PANTHER" id="PTHR43585:SF2">
    <property type="entry name" value="ATP-GRASP ENZYME FSQD"/>
    <property type="match status" value="1"/>
</dbReference>
<name>A0A3M9X3L8_9HYPH</name>
<dbReference type="SUPFAM" id="SSF56059">
    <property type="entry name" value="Glutathione synthetase ATP-binding domain-like"/>
    <property type="match status" value="1"/>
</dbReference>
<evidence type="ECO:0000259" key="5">
    <source>
        <dbReference type="PROSITE" id="PS50975"/>
    </source>
</evidence>
<dbReference type="InterPro" id="IPR013815">
    <property type="entry name" value="ATP_grasp_subdomain_1"/>
</dbReference>
<evidence type="ECO:0000313" key="6">
    <source>
        <dbReference type="EMBL" id="RNJ42617.1"/>
    </source>
</evidence>
<keyword evidence="1" id="KW-0436">Ligase</keyword>
<dbReference type="Gene3D" id="3.40.50.20">
    <property type="match status" value="1"/>
</dbReference>
<protein>
    <recommendedName>
        <fullName evidence="5">ATP-grasp domain-containing protein</fullName>
    </recommendedName>
</protein>
<keyword evidence="3 4" id="KW-0067">ATP-binding</keyword>
<dbReference type="Pfam" id="PF13535">
    <property type="entry name" value="ATP-grasp_4"/>
    <property type="match status" value="1"/>
</dbReference>
<dbReference type="Proteomes" id="UP000275436">
    <property type="component" value="Unassembled WGS sequence"/>
</dbReference>
<evidence type="ECO:0000256" key="4">
    <source>
        <dbReference type="PROSITE-ProRule" id="PRU00409"/>
    </source>
</evidence>